<evidence type="ECO:0000313" key="1">
    <source>
        <dbReference type="EMBL" id="KAF2537016.1"/>
    </source>
</evidence>
<protein>
    <submittedName>
        <fullName evidence="1">Uncharacterized protein</fullName>
    </submittedName>
</protein>
<sequence length="89" mass="9965">MHVFVFVRRFGLTARIHIDTPGLSFLLVFHNRGKISRVFPCWRRSDFIGVLPGHFPLRIAGPVRRSYEIESSSADSGCSAQKNGPGSFC</sequence>
<dbReference type="AlphaFoldDB" id="A0A8S9FX69"/>
<gene>
    <name evidence="1" type="ORF">F2Q68_00021003</name>
</gene>
<organism evidence="1 2">
    <name type="scientific">Brassica cretica</name>
    <name type="common">Mustard</name>
    <dbReference type="NCBI Taxonomy" id="69181"/>
    <lineage>
        <taxon>Eukaryota</taxon>
        <taxon>Viridiplantae</taxon>
        <taxon>Streptophyta</taxon>
        <taxon>Embryophyta</taxon>
        <taxon>Tracheophyta</taxon>
        <taxon>Spermatophyta</taxon>
        <taxon>Magnoliopsida</taxon>
        <taxon>eudicotyledons</taxon>
        <taxon>Gunneridae</taxon>
        <taxon>Pentapetalae</taxon>
        <taxon>rosids</taxon>
        <taxon>malvids</taxon>
        <taxon>Brassicales</taxon>
        <taxon>Brassicaceae</taxon>
        <taxon>Brassiceae</taxon>
        <taxon>Brassica</taxon>
    </lineage>
</organism>
<accession>A0A8S9FX69</accession>
<comment type="caution">
    <text evidence="1">The sequence shown here is derived from an EMBL/GenBank/DDBJ whole genome shotgun (WGS) entry which is preliminary data.</text>
</comment>
<name>A0A8S9FX69_BRACR</name>
<evidence type="ECO:0000313" key="2">
    <source>
        <dbReference type="Proteomes" id="UP000712281"/>
    </source>
</evidence>
<proteinExistence type="predicted"/>
<dbReference type="EMBL" id="QGKW02002228">
    <property type="protein sequence ID" value="KAF2537016.1"/>
    <property type="molecule type" value="Genomic_DNA"/>
</dbReference>
<dbReference type="Proteomes" id="UP000712281">
    <property type="component" value="Unassembled WGS sequence"/>
</dbReference>
<reference evidence="1" key="1">
    <citation type="submission" date="2019-12" db="EMBL/GenBank/DDBJ databases">
        <title>Genome sequencing and annotation of Brassica cretica.</title>
        <authorList>
            <person name="Studholme D.J."/>
            <person name="Sarris P.F."/>
        </authorList>
    </citation>
    <scope>NUCLEOTIDE SEQUENCE</scope>
    <source>
        <strain evidence="1">PFS-001/15</strain>
        <tissue evidence="1">Leaf</tissue>
    </source>
</reference>